<dbReference type="GO" id="GO:0016020">
    <property type="term" value="C:membrane"/>
    <property type="evidence" value="ECO:0007669"/>
    <property type="project" value="UniProtKB-SubCell"/>
</dbReference>
<dbReference type="OrthoDB" id="9770923at2"/>
<evidence type="ECO:0000313" key="9">
    <source>
        <dbReference type="Proteomes" id="UP000005695"/>
    </source>
</evidence>
<dbReference type="EMBL" id="AAEW02000016">
    <property type="protein sequence ID" value="EAT14906.1"/>
    <property type="molecule type" value="Genomic_DNA"/>
</dbReference>
<evidence type="ECO:0000256" key="1">
    <source>
        <dbReference type="ARBA" id="ARBA00004141"/>
    </source>
</evidence>
<dbReference type="GO" id="GO:0017004">
    <property type="term" value="P:cytochrome complex assembly"/>
    <property type="evidence" value="ECO:0007669"/>
    <property type="project" value="UniProtKB-KW"/>
</dbReference>
<reference evidence="8" key="1">
    <citation type="submission" date="2006-05" db="EMBL/GenBank/DDBJ databases">
        <title>Annotation of the draft genome assembly of Desulfuromonas acetoxidans DSM 684.</title>
        <authorList>
            <consortium name="US DOE Joint Genome Institute (JGI-ORNL)"/>
            <person name="Larimer F."/>
            <person name="Land M."/>
            <person name="Hauser L."/>
        </authorList>
    </citation>
    <scope>NUCLEOTIDE SEQUENCE [LARGE SCALE GENOMIC DNA]</scope>
    <source>
        <strain evidence="8">DSM 684</strain>
    </source>
</reference>
<dbReference type="Proteomes" id="UP000005695">
    <property type="component" value="Unassembled WGS sequence"/>
</dbReference>
<feature type="transmembrane region" description="Helical" evidence="6">
    <location>
        <begin position="166"/>
        <end position="188"/>
    </location>
</feature>
<accession>Q1JX86</accession>
<comment type="subcellular location">
    <subcellularLocation>
        <location evidence="1">Membrane</location>
        <topology evidence="1">Multi-pass membrane protein</topology>
    </subcellularLocation>
</comment>
<evidence type="ECO:0000259" key="7">
    <source>
        <dbReference type="Pfam" id="PF05140"/>
    </source>
</evidence>
<proteinExistence type="predicted"/>
<name>Q1JX86_DESA6</name>
<protein>
    <submittedName>
        <fullName evidence="8">ResB-like</fullName>
    </submittedName>
</protein>
<keyword evidence="5 6" id="KW-0472">Membrane</keyword>
<keyword evidence="9" id="KW-1185">Reference proteome</keyword>
<evidence type="ECO:0000256" key="4">
    <source>
        <dbReference type="ARBA" id="ARBA00022989"/>
    </source>
</evidence>
<evidence type="ECO:0000256" key="2">
    <source>
        <dbReference type="ARBA" id="ARBA00022692"/>
    </source>
</evidence>
<keyword evidence="3" id="KW-0201">Cytochrome c-type biogenesis</keyword>
<evidence type="ECO:0000313" key="8">
    <source>
        <dbReference type="EMBL" id="EAT14906.1"/>
    </source>
</evidence>
<evidence type="ECO:0000256" key="3">
    <source>
        <dbReference type="ARBA" id="ARBA00022748"/>
    </source>
</evidence>
<evidence type="ECO:0000256" key="6">
    <source>
        <dbReference type="SAM" id="Phobius"/>
    </source>
</evidence>
<sequence>MSVKQRGFFGRLWDFFCSLKLTIFILIALAITSIIGTVIQQNLSRQEYLRVFSEDTYRVLDSLQFFDMYHSWWFIGLLLLFCVNLTCCSIKRLPRVWRLVHNPSVTPSEQMLKAFSNVDEKLVKGDLPTLLDRMKAFVGAEFATAQVNEKDGSTYLYAEKAKYARFGVYVTHLSILIIFLGAIIGNLYGYKAFVNIPEGGESDRVWMRNGQTSIPLGFSVRCEDFSVEFYGNSQRPKEYESILTVIDQGETVIENRHIEVNDPLSYKGITFYQSSYGPAGDEVISIKVKVRGEDKVDAFSLHRGQLVELPSGDRLRIADFTPMFRNFGPAARLEVLPKEGEARVVTLFKNFPKFDEERGGDYIFTLVDFDQLYYTGLQVTKDPGVWVVWVGCTLMIVGCLVAFFISHRRMWVVLTPQDNGKIGVRLVGSAHRNQPAFELYFDELKKKFRDALSA</sequence>
<dbReference type="InterPro" id="IPR007816">
    <property type="entry name" value="ResB-like_domain"/>
</dbReference>
<feature type="transmembrane region" description="Helical" evidence="6">
    <location>
        <begin position="71"/>
        <end position="90"/>
    </location>
</feature>
<feature type="transmembrane region" description="Helical" evidence="6">
    <location>
        <begin position="12"/>
        <end position="39"/>
    </location>
</feature>
<feature type="transmembrane region" description="Helical" evidence="6">
    <location>
        <begin position="386"/>
        <end position="405"/>
    </location>
</feature>
<feature type="domain" description="ResB-like" evidence="7">
    <location>
        <begin position="353"/>
        <end position="441"/>
    </location>
</feature>
<dbReference type="InterPro" id="IPR023494">
    <property type="entry name" value="Cyt_c_bgen_Ccs1/CcsB/ResB"/>
</dbReference>
<reference evidence="8" key="2">
    <citation type="submission" date="2006-05" db="EMBL/GenBank/DDBJ databases">
        <title>Sequencing of the draft genome and assembly of Desulfuromonas acetoxidans DSM 684.</title>
        <authorList>
            <consortium name="US DOE Joint Genome Institute (JGI-PGF)"/>
            <person name="Copeland A."/>
            <person name="Lucas S."/>
            <person name="Lapidus A."/>
            <person name="Barry K."/>
            <person name="Detter J.C."/>
            <person name="Glavina del Rio T."/>
            <person name="Hammon N."/>
            <person name="Israni S."/>
            <person name="Dalin E."/>
            <person name="Tice H."/>
            <person name="Bruce D."/>
            <person name="Pitluck S."/>
            <person name="Richardson P."/>
        </authorList>
    </citation>
    <scope>NUCLEOTIDE SEQUENCE [LARGE SCALE GENOMIC DNA]</scope>
    <source>
        <strain evidence="8">DSM 684</strain>
    </source>
</reference>
<keyword evidence="2 6" id="KW-0812">Transmembrane</keyword>
<gene>
    <name evidence="8" type="ORF">Dace_0915</name>
</gene>
<dbReference type="AlphaFoldDB" id="Q1JX86"/>
<keyword evidence="4 6" id="KW-1133">Transmembrane helix</keyword>
<dbReference type="PANTHER" id="PTHR31566:SF0">
    <property type="entry name" value="CYTOCHROME C BIOGENESIS PROTEIN CCS1, CHLOROPLASTIC"/>
    <property type="match status" value="1"/>
</dbReference>
<evidence type="ECO:0000256" key="5">
    <source>
        <dbReference type="ARBA" id="ARBA00023136"/>
    </source>
</evidence>
<dbReference type="Pfam" id="PF05140">
    <property type="entry name" value="ResB"/>
    <property type="match status" value="2"/>
</dbReference>
<feature type="domain" description="ResB-like" evidence="7">
    <location>
        <begin position="19"/>
        <end position="343"/>
    </location>
</feature>
<dbReference type="RefSeq" id="WP_006002007.1">
    <property type="nucleotide sequence ID" value="NZ_AAEW02000016.1"/>
</dbReference>
<organism evidence="8 9">
    <name type="scientific">Desulfuromonas acetoxidans (strain DSM 684 / 11070)</name>
    <dbReference type="NCBI Taxonomy" id="281689"/>
    <lineage>
        <taxon>Bacteria</taxon>
        <taxon>Pseudomonadati</taxon>
        <taxon>Thermodesulfobacteriota</taxon>
        <taxon>Desulfuromonadia</taxon>
        <taxon>Desulfuromonadales</taxon>
        <taxon>Desulfuromonadaceae</taxon>
        <taxon>Desulfuromonas</taxon>
    </lineage>
</organism>
<dbReference type="PANTHER" id="PTHR31566">
    <property type="entry name" value="CYTOCHROME C BIOGENESIS PROTEIN CCS1, CHLOROPLASTIC"/>
    <property type="match status" value="1"/>
</dbReference>
<comment type="caution">
    <text evidence="8">The sequence shown here is derived from an EMBL/GenBank/DDBJ whole genome shotgun (WGS) entry which is preliminary data.</text>
</comment>